<dbReference type="EMBL" id="KT883861">
    <property type="protein sequence ID" value="AMQ24247.1"/>
    <property type="molecule type" value="mRNA"/>
</dbReference>
<evidence type="ECO:0000256" key="4">
    <source>
        <dbReference type="RuleBase" id="RU003634"/>
    </source>
</evidence>
<evidence type="ECO:0000259" key="6">
    <source>
        <dbReference type="Pfam" id="PF02729"/>
    </source>
</evidence>
<dbReference type="Pfam" id="PF00185">
    <property type="entry name" value="OTCace"/>
    <property type="match status" value="1"/>
</dbReference>
<evidence type="ECO:0000256" key="1">
    <source>
        <dbReference type="ARBA" id="ARBA00007805"/>
    </source>
</evidence>
<dbReference type="GO" id="GO:0042450">
    <property type="term" value="P:L-arginine biosynthetic process via ornithine"/>
    <property type="evidence" value="ECO:0007669"/>
    <property type="project" value="TreeGrafter"/>
</dbReference>
<dbReference type="SUPFAM" id="SSF53671">
    <property type="entry name" value="Aspartate/ornithine carbamoyltransferase"/>
    <property type="match status" value="1"/>
</dbReference>
<dbReference type="GO" id="GO:0016597">
    <property type="term" value="F:amino acid binding"/>
    <property type="evidence" value="ECO:0007669"/>
    <property type="project" value="InterPro"/>
</dbReference>
<name>A0A142D9X4_9EUKA</name>
<dbReference type="PRINTS" id="PR00100">
    <property type="entry name" value="AOTCASE"/>
</dbReference>
<comment type="similarity">
    <text evidence="1">Belongs to the aspartate/ornithine carbamoyltransferase superfamily. OTCase family.</text>
</comment>
<dbReference type="InterPro" id="IPR036901">
    <property type="entry name" value="Asp/Orn_carbamoylTrfase_sf"/>
</dbReference>
<dbReference type="InterPro" id="IPR002292">
    <property type="entry name" value="Orn/put_carbamltrans"/>
</dbReference>
<dbReference type="GO" id="GO:0004585">
    <property type="term" value="F:ornithine carbamoyltransferase activity"/>
    <property type="evidence" value="ECO:0007669"/>
    <property type="project" value="UniProtKB-EC"/>
</dbReference>
<evidence type="ECO:0000313" key="7">
    <source>
        <dbReference type="EMBL" id="AMQ24247.1"/>
    </source>
</evidence>
<proteinExistence type="evidence at transcript level"/>
<dbReference type="NCBIfam" id="TIGR00658">
    <property type="entry name" value="orni_carb_tr"/>
    <property type="match status" value="1"/>
</dbReference>
<dbReference type="InterPro" id="IPR006132">
    <property type="entry name" value="Asp/Orn_carbamoyltranf_P-bd"/>
</dbReference>
<dbReference type="GO" id="GO:0019240">
    <property type="term" value="P:citrulline biosynthetic process"/>
    <property type="evidence" value="ECO:0007669"/>
    <property type="project" value="TreeGrafter"/>
</dbReference>
<evidence type="ECO:0000259" key="5">
    <source>
        <dbReference type="Pfam" id="PF00185"/>
    </source>
</evidence>
<dbReference type="Gene3D" id="3.40.50.1370">
    <property type="entry name" value="Aspartate/ornithine carbamoyltransferase"/>
    <property type="match status" value="2"/>
</dbReference>
<dbReference type="PRINTS" id="PR00102">
    <property type="entry name" value="OTCASE"/>
</dbReference>
<organism evidence="7">
    <name type="scientific">Chilomastix cuspidata</name>
    <dbReference type="NCBI Taxonomy" id="1476591"/>
    <lineage>
        <taxon>Eukaryota</taxon>
        <taxon>Metamonada</taxon>
        <taxon>Retortamonadidae</taxon>
        <taxon>Chilomastix</taxon>
    </lineage>
</organism>
<reference evidence="7" key="1">
    <citation type="submission" date="2015-10" db="EMBL/GenBank/DDBJ databases">
        <title>Arginine deiminase pathway enzymes: evolutionary history in metamonads and other eukaryotes.</title>
        <authorList>
            <person name="Novak L."/>
            <person name="Zubacova Z."/>
            <person name="Karnkowska A."/>
            <person name="Kolisko M."/>
            <person name="Hroudova M."/>
            <person name="Stairs C.W."/>
            <person name="Simpson A.G.B."/>
            <person name="Keeling P.J."/>
            <person name="Roger A.J."/>
            <person name="Cepicka I."/>
            <person name="Hampl V."/>
        </authorList>
    </citation>
    <scope>NUCLEOTIDE SEQUENCE</scope>
</reference>
<evidence type="ECO:0000256" key="3">
    <source>
        <dbReference type="ARBA" id="ARBA00022679"/>
    </source>
</evidence>
<dbReference type="InterPro" id="IPR006130">
    <property type="entry name" value="Asp/Orn_carbamoylTrfase"/>
</dbReference>
<dbReference type="InterPro" id="IPR006131">
    <property type="entry name" value="Asp_carbamoyltransf_Asp/Orn-bd"/>
</dbReference>
<dbReference type="PANTHER" id="PTHR45753:SF3">
    <property type="entry name" value="ORNITHINE TRANSCARBAMYLASE, MITOCHONDRIAL"/>
    <property type="match status" value="1"/>
</dbReference>
<feature type="domain" description="Aspartate/ornithine carbamoyltransferase Asp/Orn-binding" evidence="5">
    <location>
        <begin position="148"/>
        <end position="306"/>
    </location>
</feature>
<keyword evidence="3 4" id="KW-0808">Transferase</keyword>
<dbReference type="FunFam" id="3.40.50.1370:FF:000008">
    <property type="entry name" value="Ornithine carbamoyltransferase"/>
    <property type="match status" value="1"/>
</dbReference>
<protein>
    <recommendedName>
        <fullName evidence="2">ornithine carbamoyltransferase</fullName>
        <ecNumber evidence="2">2.1.3.3</ecNumber>
    </recommendedName>
</protein>
<sequence>MLRHITEISDLSKEEFLEIISLGLEMKANPAAFKDALAGKTLLALFSKPSLRTRVSLETAMTKLGGHCIYYQLGAGAPLGVKESIEDTAKCVSRFVDIMSARVQTRKMITDLAANLTIPLVNALDDWAHPLQMLADFMLIREKFGTFEGLKFVYLGDSFNNVTYDLMRSCALVGMDCAIGCPDDAQYTPPAEVIESVNELNKVSGGKLLITHNAEEAVRGRHIIYADSWFSYGIPLEEKERRVEALTPFRVTTKLMDLMEPNAIFMNCLPAMRGYEQDADVIDGPRSVVFDEAENRLWSAMACLLWQIRSSA</sequence>
<dbReference type="EC" id="2.1.3.3" evidence="2"/>
<dbReference type="AlphaFoldDB" id="A0A142D9X4"/>
<dbReference type="Pfam" id="PF02729">
    <property type="entry name" value="OTCace_N"/>
    <property type="match status" value="1"/>
</dbReference>
<accession>A0A142D9X4</accession>
<feature type="domain" description="Aspartate/ornithine carbamoyltransferase carbamoyl-P binding" evidence="6">
    <location>
        <begin position="3"/>
        <end position="142"/>
    </location>
</feature>
<dbReference type="PANTHER" id="PTHR45753">
    <property type="entry name" value="ORNITHINE CARBAMOYLTRANSFERASE, MITOCHONDRIAL"/>
    <property type="match status" value="1"/>
</dbReference>
<evidence type="ECO:0000256" key="2">
    <source>
        <dbReference type="ARBA" id="ARBA00013007"/>
    </source>
</evidence>